<accession>A0A2T4C5C8</accession>
<dbReference type="EMBL" id="KZ679131">
    <property type="protein sequence ID" value="PTB76755.1"/>
    <property type="molecule type" value="Genomic_DNA"/>
</dbReference>
<feature type="chain" id="PRO_5015766293" evidence="1">
    <location>
        <begin position="23"/>
        <end position="53"/>
    </location>
</feature>
<dbReference type="AlphaFoldDB" id="A0A2T4C5C8"/>
<evidence type="ECO:0000256" key="1">
    <source>
        <dbReference type="SAM" id="SignalP"/>
    </source>
</evidence>
<dbReference type="Proteomes" id="UP000240760">
    <property type="component" value="Unassembled WGS sequence"/>
</dbReference>
<organism evidence="2 3">
    <name type="scientific">Trichoderma longibrachiatum ATCC 18648</name>
    <dbReference type="NCBI Taxonomy" id="983965"/>
    <lineage>
        <taxon>Eukaryota</taxon>
        <taxon>Fungi</taxon>
        <taxon>Dikarya</taxon>
        <taxon>Ascomycota</taxon>
        <taxon>Pezizomycotina</taxon>
        <taxon>Sordariomycetes</taxon>
        <taxon>Hypocreomycetidae</taxon>
        <taxon>Hypocreales</taxon>
        <taxon>Hypocreaceae</taxon>
        <taxon>Trichoderma</taxon>
    </lineage>
</organism>
<reference evidence="2 3" key="1">
    <citation type="submission" date="2016-07" db="EMBL/GenBank/DDBJ databases">
        <title>Multiple horizontal gene transfer events from other fungi enriched the ability of initially mycotrophic Trichoderma (Ascomycota) to feed on dead plant biomass.</title>
        <authorList>
            <consortium name="DOE Joint Genome Institute"/>
            <person name="Aerts A."/>
            <person name="Atanasova L."/>
            <person name="Chenthamara K."/>
            <person name="Zhang J."/>
            <person name="Grujic M."/>
            <person name="Henrissat B."/>
            <person name="Kuo A."/>
            <person name="Salamov A."/>
            <person name="Lipzen A."/>
            <person name="Labutti K."/>
            <person name="Barry K."/>
            <person name="Miao Y."/>
            <person name="Rahimi M.J."/>
            <person name="Shen Q."/>
            <person name="Grigoriev I.V."/>
            <person name="Kubicek C.P."/>
            <person name="Druzhinina I.S."/>
        </authorList>
    </citation>
    <scope>NUCLEOTIDE SEQUENCE [LARGE SCALE GENOMIC DNA]</scope>
    <source>
        <strain evidence="2 3">ATCC 18648</strain>
    </source>
</reference>
<evidence type="ECO:0000313" key="2">
    <source>
        <dbReference type="EMBL" id="PTB76755.1"/>
    </source>
</evidence>
<protein>
    <submittedName>
        <fullName evidence="2">Uncharacterized protein</fullName>
    </submittedName>
</protein>
<keyword evidence="1" id="KW-0732">Signal</keyword>
<keyword evidence="3" id="KW-1185">Reference proteome</keyword>
<feature type="signal peptide" evidence="1">
    <location>
        <begin position="1"/>
        <end position="22"/>
    </location>
</feature>
<proteinExistence type="predicted"/>
<sequence>MSQVQPALITLLGIFLSGQGLGDGGHYFIVLPSHWMLGGAPHASHRHWSRPPG</sequence>
<name>A0A2T4C5C8_TRILO</name>
<evidence type="ECO:0000313" key="3">
    <source>
        <dbReference type="Proteomes" id="UP000240760"/>
    </source>
</evidence>
<gene>
    <name evidence="2" type="ORF">M440DRAFT_1401105</name>
</gene>